<dbReference type="EMBL" id="LT629779">
    <property type="protein sequence ID" value="SDT41813.1"/>
    <property type="molecule type" value="Genomic_DNA"/>
</dbReference>
<accession>A0A1H2A7G8</accession>
<keyword evidence="2" id="KW-1185">Reference proteome</keyword>
<reference evidence="2" key="1">
    <citation type="submission" date="2016-10" db="EMBL/GenBank/DDBJ databases">
        <authorList>
            <person name="Varghese N."/>
            <person name="Submissions S."/>
        </authorList>
    </citation>
    <scope>NUCLEOTIDE SEQUENCE [LARGE SCALE GENOMIC DNA]</scope>
    <source>
        <strain evidence="2">IMMIB L-1606</strain>
    </source>
</reference>
<sequence>MITFGNEEDTRAFQNGLKSIFGFISGQEIDLDVVLSHSRLTMEDYGDAGSKLSISLSCNTAQGRVEVEATGMSINRILELGKAEVHRMAIDAGIAAPVADGWL</sequence>
<gene>
    <name evidence="1" type="ORF">SAMN04489743_2826</name>
</gene>
<protein>
    <submittedName>
        <fullName evidence="1">Uncharacterized protein</fullName>
    </submittedName>
</protein>
<name>A0A1H2A7G8_9MICC</name>
<proteinExistence type="predicted"/>
<evidence type="ECO:0000313" key="2">
    <source>
        <dbReference type="Proteomes" id="UP000198751"/>
    </source>
</evidence>
<organism evidence="1 2">
    <name type="scientific">Pseudarthrobacter equi</name>
    <dbReference type="NCBI Taxonomy" id="728066"/>
    <lineage>
        <taxon>Bacteria</taxon>
        <taxon>Bacillati</taxon>
        <taxon>Actinomycetota</taxon>
        <taxon>Actinomycetes</taxon>
        <taxon>Micrococcales</taxon>
        <taxon>Micrococcaceae</taxon>
        <taxon>Pseudarthrobacter</taxon>
    </lineage>
</organism>
<evidence type="ECO:0000313" key="1">
    <source>
        <dbReference type="EMBL" id="SDT41813.1"/>
    </source>
</evidence>
<dbReference type="Proteomes" id="UP000198751">
    <property type="component" value="Chromosome I"/>
</dbReference>
<dbReference type="RefSeq" id="WP_091721307.1">
    <property type="nucleotide sequence ID" value="NZ_LT629779.1"/>
</dbReference>
<dbReference type="AlphaFoldDB" id="A0A1H2A7G8"/>